<evidence type="ECO:0000256" key="2">
    <source>
        <dbReference type="ARBA" id="ARBA00023235"/>
    </source>
</evidence>
<evidence type="ECO:0000313" key="6">
    <source>
        <dbReference type="Proteomes" id="UP000053096"/>
    </source>
</evidence>
<dbReference type="EMBL" id="CYTV01000009">
    <property type="protein sequence ID" value="CUI97448.1"/>
    <property type="molecule type" value="Genomic_DNA"/>
</dbReference>
<dbReference type="GO" id="GO:0016853">
    <property type="term" value="F:isomerase activity"/>
    <property type="evidence" value="ECO:0007669"/>
    <property type="project" value="UniProtKB-KW"/>
</dbReference>
<dbReference type="AlphaFoldDB" id="A0A0J6EWY3"/>
<accession>A0A0J6EWY3</accession>
<proteinExistence type="inferred from homology"/>
<dbReference type="Pfam" id="PF01361">
    <property type="entry name" value="Tautomerase"/>
    <property type="match status" value="1"/>
</dbReference>
<comment type="similarity">
    <text evidence="1">Belongs to the 4-oxalocrotonate tautomerase family.</text>
</comment>
<evidence type="ECO:0000256" key="1">
    <source>
        <dbReference type="ARBA" id="ARBA00006723"/>
    </source>
</evidence>
<dbReference type="Gene3D" id="3.30.429.10">
    <property type="entry name" value="Macrophage Migration Inhibitory Factor"/>
    <property type="match status" value="1"/>
</dbReference>
<dbReference type="RefSeq" id="WP_043214253.1">
    <property type="nucleotide sequence ID" value="NZ_CAJGUP010000238.1"/>
</dbReference>
<evidence type="ECO:0000313" key="4">
    <source>
        <dbReference type="EMBL" id="ANY17211.1"/>
    </source>
</evidence>
<dbReference type="KEGG" id="bpdz:BBN53_15810"/>
<reference evidence="5 6" key="1">
    <citation type="submission" date="2015-09" db="EMBL/GenBank/DDBJ databases">
        <authorList>
            <person name="Jackson K.R."/>
            <person name="Lunt B.L."/>
            <person name="Fisher J.N.B."/>
            <person name="Gardner A.V."/>
            <person name="Bailey M.E."/>
            <person name="Deus L.M."/>
            <person name="Earl A.S."/>
            <person name="Gibby P.D."/>
            <person name="Hartmann K.A."/>
            <person name="Liu J.E."/>
            <person name="Manci A.M."/>
            <person name="Nielsen D.A."/>
            <person name="Solomon M.B."/>
            <person name="Breakwell D.P."/>
            <person name="Burnett S.H."/>
            <person name="Grose J.H."/>
        </authorList>
    </citation>
    <scope>NUCLEOTIDE SEQUENCE [LARGE SCALE GENOMIC DNA]</scope>
    <source>
        <strain evidence="5 6">2789STDY5608636</strain>
    </source>
</reference>
<feature type="domain" description="4-oxalocrotonate tautomerase-like" evidence="3">
    <location>
        <begin position="2"/>
        <end position="59"/>
    </location>
</feature>
<reference evidence="4 7" key="2">
    <citation type="submission" date="2016-07" db="EMBL/GenBank/DDBJ databases">
        <title>Complete genome sequences of Bordetella pseudohinzii.</title>
        <authorList>
            <person name="Spilker T."/>
            <person name="Darrah R."/>
            <person name="LiPuma J.J."/>
        </authorList>
    </citation>
    <scope>NUCLEOTIDE SEQUENCE [LARGE SCALE GENOMIC DNA]</scope>
    <source>
        <strain evidence="4 7">HI4681</strain>
    </source>
</reference>
<dbReference type="OrthoDB" id="8527422at2"/>
<name>A0A0J6EWY3_9BORD</name>
<dbReference type="SUPFAM" id="SSF55331">
    <property type="entry name" value="Tautomerase/MIF"/>
    <property type="match status" value="1"/>
</dbReference>
<keyword evidence="7" id="KW-1185">Reference proteome</keyword>
<dbReference type="InterPro" id="IPR014347">
    <property type="entry name" value="Tautomerase/MIF_sf"/>
</dbReference>
<evidence type="ECO:0000313" key="7">
    <source>
        <dbReference type="Proteomes" id="UP000092950"/>
    </source>
</evidence>
<dbReference type="PANTHER" id="PTHR35530:SF2">
    <property type="entry name" value="BSL4019 PROTEIN"/>
    <property type="match status" value="1"/>
</dbReference>
<dbReference type="InterPro" id="IPR004370">
    <property type="entry name" value="4-OT-like_dom"/>
</dbReference>
<dbReference type="EC" id="5.3.2.-" evidence="5"/>
<keyword evidence="2 5" id="KW-0413">Isomerase</keyword>
<dbReference type="Proteomes" id="UP000053096">
    <property type="component" value="Unassembled WGS sequence"/>
</dbReference>
<dbReference type="PANTHER" id="PTHR35530">
    <property type="entry name" value="TAUTOMERASE-RELATED"/>
    <property type="match status" value="1"/>
</dbReference>
<accession>A0A0M7GN65</accession>
<organism evidence="5 6">
    <name type="scientific">Bordetella pseudohinzii</name>
    <dbReference type="NCBI Taxonomy" id="1331258"/>
    <lineage>
        <taxon>Bacteria</taxon>
        <taxon>Pseudomonadati</taxon>
        <taxon>Pseudomonadota</taxon>
        <taxon>Betaproteobacteria</taxon>
        <taxon>Burkholderiales</taxon>
        <taxon>Alcaligenaceae</taxon>
        <taxon>Bordetella</taxon>
    </lineage>
</organism>
<sequence>MPIIRVEMFPGRTPEQKAKLAERFTQAFVEEANAKAESVQIVFTDVPPSDWAVGGKLCAKAPA</sequence>
<evidence type="ECO:0000259" key="3">
    <source>
        <dbReference type="Pfam" id="PF01361"/>
    </source>
</evidence>
<dbReference type="Proteomes" id="UP000092950">
    <property type="component" value="Chromosome"/>
</dbReference>
<evidence type="ECO:0000313" key="5">
    <source>
        <dbReference type="EMBL" id="CUI97448.1"/>
    </source>
</evidence>
<dbReference type="EMBL" id="CP016440">
    <property type="protein sequence ID" value="ANY17211.1"/>
    <property type="molecule type" value="Genomic_DNA"/>
</dbReference>
<protein>
    <submittedName>
        <fullName evidence="4">4-oxalocrotonate tautomerase</fullName>
    </submittedName>
    <submittedName>
        <fullName evidence="5">Probable tautomerase ywhB</fullName>
        <ecNumber evidence="5">5.3.2.-</ecNumber>
    </submittedName>
</protein>
<gene>
    <name evidence="5" type="primary">ywhB</name>
    <name evidence="4" type="ORF">BBN53_15810</name>
    <name evidence="5" type="ORF">ERS370011_03138</name>
</gene>